<keyword evidence="2" id="KW-1185">Reference proteome</keyword>
<evidence type="ECO:0000313" key="2">
    <source>
        <dbReference type="Proteomes" id="UP000789396"/>
    </source>
</evidence>
<sequence length="127" mass="14509">TNLDRETEKETNEALVTFVDRGTSLSIQQQRKRLPIYKSQLRLIVSSATLDAEAFYEFFNTNITNDSTKDNVSIISLEGKMFPVDIHYLSTPCSEYVEASIQTVFDIHVQDAMKLIPLSEKFQKGQQ</sequence>
<protein>
    <submittedName>
        <fullName evidence="1">20101_t:CDS:1</fullName>
    </submittedName>
</protein>
<evidence type="ECO:0000313" key="1">
    <source>
        <dbReference type="EMBL" id="CAG8778803.1"/>
    </source>
</evidence>
<name>A0A9N9JJ59_9GLOM</name>
<feature type="non-terminal residue" evidence="1">
    <location>
        <position position="127"/>
    </location>
</feature>
<gene>
    <name evidence="1" type="ORF">RFULGI_LOCUS15636</name>
</gene>
<comment type="caution">
    <text evidence="1">The sequence shown here is derived from an EMBL/GenBank/DDBJ whole genome shotgun (WGS) entry which is preliminary data.</text>
</comment>
<dbReference type="AlphaFoldDB" id="A0A9N9JJ59"/>
<feature type="non-terminal residue" evidence="1">
    <location>
        <position position="1"/>
    </location>
</feature>
<dbReference type="EMBL" id="CAJVPZ010051273">
    <property type="protein sequence ID" value="CAG8778803.1"/>
    <property type="molecule type" value="Genomic_DNA"/>
</dbReference>
<dbReference type="Proteomes" id="UP000789396">
    <property type="component" value="Unassembled WGS sequence"/>
</dbReference>
<reference evidence="1" key="1">
    <citation type="submission" date="2021-06" db="EMBL/GenBank/DDBJ databases">
        <authorList>
            <person name="Kallberg Y."/>
            <person name="Tangrot J."/>
            <person name="Rosling A."/>
        </authorList>
    </citation>
    <scope>NUCLEOTIDE SEQUENCE</scope>
    <source>
        <strain evidence="1">IN212</strain>
    </source>
</reference>
<accession>A0A9N9JJ59</accession>
<dbReference type="OrthoDB" id="10253254at2759"/>
<proteinExistence type="predicted"/>
<organism evidence="1 2">
    <name type="scientific">Racocetra fulgida</name>
    <dbReference type="NCBI Taxonomy" id="60492"/>
    <lineage>
        <taxon>Eukaryota</taxon>
        <taxon>Fungi</taxon>
        <taxon>Fungi incertae sedis</taxon>
        <taxon>Mucoromycota</taxon>
        <taxon>Glomeromycotina</taxon>
        <taxon>Glomeromycetes</taxon>
        <taxon>Diversisporales</taxon>
        <taxon>Gigasporaceae</taxon>
        <taxon>Racocetra</taxon>
    </lineage>
</organism>